<keyword evidence="1" id="KW-0614">Plasmid</keyword>
<gene>
    <name evidence="1" type="ORF">U5G49_006496</name>
</gene>
<keyword evidence="2" id="KW-1185">Reference proteome</keyword>
<name>A0ABZ1DWT8_9HYPH</name>
<proteinExistence type="predicted"/>
<accession>A0ABZ1DWT8</accession>
<evidence type="ECO:0000313" key="1">
    <source>
        <dbReference type="EMBL" id="WRW39420.1"/>
    </source>
</evidence>
<evidence type="ECO:0000313" key="2">
    <source>
        <dbReference type="Proteomes" id="UP001322785"/>
    </source>
</evidence>
<dbReference type="EMBL" id="CP140637">
    <property type="protein sequence ID" value="WRW39420.1"/>
    <property type="molecule type" value="Genomic_DNA"/>
</dbReference>
<dbReference type="Gene3D" id="1.25.10.10">
    <property type="entry name" value="Leucine-rich Repeat Variant"/>
    <property type="match status" value="1"/>
</dbReference>
<geneLocation type="plasmid" evidence="1 2">
    <name>pRinCIP108029d</name>
</geneLocation>
<evidence type="ECO:0008006" key="3">
    <source>
        <dbReference type="Google" id="ProtNLM"/>
    </source>
</evidence>
<dbReference type="InterPro" id="IPR016024">
    <property type="entry name" value="ARM-type_fold"/>
</dbReference>
<protein>
    <recommendedName>
        <fullName evidence="3">ATP-binding protein</fullName>
    </recommendedName>
</protein>
<reference evidence="1 2" key="1">
    <citation type="submission" date="2023-12" db="EMBL/GenBank/DDBJ databases">
        <authorList>
            <person name="Menendez E."/>
            <person name="Kaur S."/>
            <person name="Flores-Felix J.D."/>
            <person name="diCenzo G.C."/>
            <person name="Peix A."/>
            <person name="Velazquez E."/>
        </authorList>
    </citation>
    <scope>NUCLEOTIDE SEQUENCE [LARGE SCALE GENOMIC DNA]</scope>
    <source>
        <strain evidence="1 2">CIP 108029</strain>
        <plasmid evidence="1 2">pRinCIP108029d</plasmid>
    </source>
</reference>
<organism evidence="1 2">
    <name type="scientific">Rhizobium indigoferae</name>
    <dbReference type="NCBI Taxonomy" id="158891"/>
    <lineage>
        <taxon>Bacteria</taxon>
        <taxon>Pseudomonadati</taxon>
        <taxon>Pseudomonadota</taxon>
        <taxon>Alphaproteobacteria</taxon>
        <taxon>Hyphomicrobiales</taxon>
        <taxon>Rhizobiaceae</taxon>
        <taxon>Rhizobium/Agrobacterium group</taxon>
        <taxon>Rhizobium</taxon>
    </lineage>
</organism>
<dbReference type="Proteomes" id="UP001322785">
    <property type="component" value="Plasmid pRinCIP108029d"/>
</dbReference>
<dbReference type="RefSeq" id="WP_193445212.1">
    <property type="nucleotide sequence ID" value="NZ_BSOQ01000008.1"/>
</dbReference>
<sequence>MDTIGNGHEPNLVDPVAPSFKSVAPGGPAAINGFLYQFLANLAHISRATLNPSSDDDSSTVVITLEPGAGDASVLDGGHLLVEQYKTRSSGRTWSLRDVISDVMPDLLKAVPHISDEGQISFRFVTDGRKGARYDDLFRVVETLAAEAKSSVAGASLDTKVMRPFFNAPTDPSAADGLDHPSTDLAFFNYICRKLADDEDKDTEEHRRKVRRLLSGFSVKMEATDDIYIEEIDALLEVVIDYRENIPAKRRELYGILLAKSAIGNVEITPEELLSEAGLVSKPIRDRSKLARALLPALTVAMTSLGYCRKDDVRPLLELGEKPVTLLSGSSGSGKTWALCSAAEAAMRAGLPSVIVRSKGNAGETLRSAADRIWIDGMNHDQDLSLTVVHTRLEKSIIGNATEGLSSNLPLAVIFVDNVQTVEEARELSLEIMNHRKFRLIMSVPENVGAAVFSQIGGEHSKVRSIGNFSFVQLREFLRLRDRPFTDLPDDLRQLLCKPVLAHVYAQFDVSGTFAPQNEYEIFENYYDKLWKLGGLSDHPDDEALVMELLSDTIDGRCAYPWDAATRTKAGVNSDMRIRLERAGLITRTAEADVEIWHDRVLNWMVAVTLRRLRRKSKIDAAHLCDIIEEMYGSRHTIGGRSLGYVAMDYLWLALSSPTAASDLSDCTMLMRRLEGNPVQSAHIQGIYLLLVPTLGARAAKPLVQRLREMEKANAPLWQVKIATKALVESLKAARENATNMSEQLLKEDSPILQDAGVFLAQSAPSPVLLDGLWTVYCDRHRRLQNKEVQNEFTRDYPNLNSREDAMRALRRCADLSTSWLDARLDHAVARGDPLDGLAYMLVGIKPEAASPIWFSHKAMLIEHMPKGRMRSLVYAVRRFRDQAEIPTLKNWLAIKEDWMQQAAFAALCELDPDRALAMMTAGIKQGKGTTSWWARPLLFKKPDQFRSALLQLLADDGEVSGTAQSAFRGVEDEIDGALWSHWLIELASKVRGMIETERFRHPTDFFSPFSFVLSVTRHDHLLALQSKAGTDFEEHIYAIALGRLSLLEDIKGHDDVTADAVALLQRINGKRYEDLVLAALCHPDSAARWIGLSHAAAHPSEAVTAAVRRIASEAVVGSPIDTNEDEWILAVDILDYRGDYDGIDVAAIRSGRQIPVWLTASRPQMALAISLPQPGVLSDPIAAPTTLRQLIFSGSAEAFDFILANLKDIDSASPAADLVAASLSSRGEQSAEFVHFLASMLASGKNKCRAAVNALLVVNTPVALETILSHFRREANVAEDPEFAWDLFLILLRTEKHLEVSARLRNWIGQNRLPGSFSYLEFLPEIGAERAHDMLLDYALAPLTYRPDRRGAALKGLWKLDREAALEAASIALTEGTPRWRREIVELIITLDPEIGTERLCAHMKVEKSNVVRAAIARALRRAPKDKLIDIVETMFSSTDVSDRVAACEIAGFGGPDLLLLHIHKSLDNEIEDSIRNAAFAALWRKRAEKHTLDLLVAVREAPAPQRRSLFTALLRRIDPFLSETPGDRLCLMQLSLEKWERVAAQRTLVSRRNSEREDNALNGKV</sequence>
<dbReference type="SUPFAM" id="SSF48371">
    <property type="entry name" value="ARM repeat"/>
    <property type="match status" value="1"/>
</dbReference>
<dbReference type="InterPro" id="IPR011989">
    <property type="entry name" value="ARM-like"/>
</dbReference>